<gene>
    <name evidence="1" type="ORF">NCTC10699_00006</name>
</gene>
<dbReference type="Proteomes" id="UP000254280">
    <property type="component" value="Unassembled WGS sequence"/>
</dbReference>
<dbReference type="EMBL" id="UGSS01000001">
    <property type="protein sequence ID" value="SUB28737.1"/>
    <property type="molecule type" value="Genomic_DNA"/>
</dbReference>
<name>A0A379B043_9PAST</name>
<evidence type="ECO:0000313" key="1">
    <source>
        <dbReference type="EMBL" id="SUB28737.1"/>
    </source>
</evidence>
<proteinExistence type="predicted"/>
<reference evidence="1 2" key="1">
    <citation type="submission" date="2018-06" db="EMBL/GenBank/DDBJ databases">
        <authorList>
            <consortium name="Pathogen Informatics"/>
            <person name="Doyle S."/>
        </authorList>
    </citation>
    <scope>NUCLEOTIDE SEQUENCE [LARGE SCALE GENOMIC DNA]</scope>
    <source>
        <strain evidence="1 2">NCTC10699</strain>
    </source>
</reference>
<keyword evidence="2" id="KW-1185">Reference proteome</keyword>
<accession>A0A379B043</accession>
<organism evidence="1 2">
    <name type="scientific">[Pasteurella] mairii</name>
    <dbReference type="NCBI Taxonomy" id="757"/>
    <lineage>
        <taxon>Bacteria</taxon>
        <taxon>Pseudomonadati</taxon>
        <taxon>Pseudomonadota</taxon>
        <taxon>Gammaproteobacteria</taxon>
        <taxon>Pasteurellales</taxon>
        <taxon>Pasteurellaceae</taxon>
    </lineage>
</organism>
<dbReference type="AlphaFoldDB" id="A0A379B043"/>
<sequence length="110" mass="11495">MAQFIPQRWQKFLAEDIKGILQPEQLAQIPTTKLSGQLSDGQIAGISAVKIRGMLNIATLPSIPTKKLTGTLSATQIAANAVGTNHLAANAVNADKLAANSVTAAKNCCQ</sequence>
<protein>
    <submittedName>
        <fullName evidence="1">Uncharacterized protein</fullName>
    </submittedName>
</protein>
<evidence type="ECO:0000313" key="2">
    <source>
        <dbReference type="Proteomes" id="UP000254280"/>
    </source>
</evidence>